<reference evidence="2" key="2">
    <citation type="submission" date="2016-05" db="EMBL/GenBank/DDBJ databases">
        <authorList>
            <person name="Lavstsen T."/>
            <person name="Jespersen J.S."/>
        </authorList>
    </citation>
    <scope>NUCLEOTIDE SEQUENCE [LARGE SCALE GENOMIC DNA]</scope>
</reference>
<keyword evidence="5" id="KW-1185">Reference proteome</keyword>
<feature type="region of interest" description="Disordered" evidence="1">
    <location>
        <begin position="34"/>
        <end position="98"/>
    </location>
</feature>
<dbReference type="InterPro" id="IPR027973">
    <property type="entry name" value="FSAF1-like"/>
</dbReference>
<feature type="region of interest" description="Disordered" evidence="1">
    <location>
        <begin position="1"/>
        <end position="20"/>
    </location>
</feature>
<evidence type="ECO:0000313" key="4">
    <source>
        <dbReference type="Proteomes" id="UP000078550"/>
    </source>
</evidence>
<protein>
    <submittedName>
        <fullName evidence="2">Uncharacterized protein</fullName>
    </submittedName>
</protein>
<feature type="compositionally biased region" description="Basic and acidic residues" evidence="1">
    <location>
        <begin position="7"/>
        <end position="20"/>
    </location>
</feature>
<dbReference type="AlphaFoldDB" id="A0A1A8Z711"/>
<gene>
    <name evidence="2" type="ORF">POVWA1_040620</name>
    <name evidence="3" type="ORF">POVWA2_039380</name>
</gene>
<sequence length="346" mass="40582">MKKKGKQEKAESKKRNVEQDKLQKYMDEFWGFSASSEGEEKVENSKKKNAVSYTDENATLCNNREKDNGWKSISHLNGEKKKGNADQKRSKRDDTVSNNINFLKKAKNSLDGNVLDDSSEVGKNIQDITGKGKKRKKNELEWQAQGDKINCTRTTDTNFLINGKKKKVPLPNILEEKKDENKYHYENKTYLARRKGEEINSSHNMNDVRCGEEANIVSKQKKKQDISDKIIPNKEKLYKEKMKSKKFFMDTVHEIRKLTLPHLNKFQRKNVENHQIKMLGGKFDKSQKVHYPELMCRKKSIKKNISKRKEQEKILGVKMQSGDYIDMQDVFRKKKREKQLKSKRLF</sequence>
<feature type="compositionally biased region" description="Basic and acidic residues" evidence="1">
    <location>
        <begin position="77"/>
        <end position="95"/>
    </location>
</feature>
<dbReference type="Proteomes" id="UP000078555">
    <property type="component" value="Unassembled WGS sequence"/>
</dbReference>
<dbReference type="EMBL" id="FLRE01000152">
    <property type="protein sequence ID" value="SBT40276.1"/>
    <property type="molecule type" value="Genomic_DNA"/>
</dbReference>
<dbReference type="EMBL" id="FLRD01000112">
    <property type="protein sequence ID" value="SBT39723.1"/>
    <property type="molecule type" value="Genomic_DNA"/>
</dbReference>
<feature type="compositionally biased region" description="Polar residues" evidence="1">
    <location>
        <begin position="51"/>
        <end position="62"/>
    </location>
</feature>
<evidence type="ECO:0000313" key="3">
    <source>
        <dbReference type="EMBL" id="SBT40276.1"/>
    </source>
</evidence>
<evidence type="ECO:0000313" key="5">
    <source>
        <dbReference type="Proteomes" id="UP000078555"/>
    </source>
</evidence>
<evidence type="ECO:0000313" key="2">
    <source>
        <dbReference type="EMBL" id="SBT39723.1"/>
    </source>
</evidence>
<reference evidence="4 5" key="1">
    <citation type="submission" date="2016-05" db="EMBL/GenBank/DDBJ databases">
        <authorList>
            <person name="Naeem Raeece"/>
        </authorList>
    </citation>
    <scope>NUCLEOTIDE SEQUENCE [LARGE SCALE GENOMIC DNA]</scope>
</reference>
<proteinExistence type="predicted"/>
<accession>A0A1A8Z711</accession>
<dbReference type="Pfam" id="PF15375">
    <property type="entry name" value="FSAF1"/>
    <property type="match status" value="1"/>
</dbReference>
<name>A0A1A8Z711_PLAOA</name>
<evidence type="ECO:0000256" key="1">
    <source>
        <dbReference type="SAM" id="MobiDB-lite"/>
    </source>
</evidence>
<organism evidence="2 5">
    <name type="scientific">Plasmodium ovale wallikeri</name>
    <dbReference type="NCBI Taxonomy" id="864142"/>
    <lineage>
        <taxon>Eukaryota</taxon>
        <taxon>Sar</taxon>
        <taxon>Alveolata</taxon>
        <taxon>Apicomplexa</taxon>
        <taxon>Aconoidasida</taxon>
        <taxon>Haemosporida</taxon>
        <taxon>Plasmodiidae</taxon>
        <taxon>Plasmodium</taxon>
        <taxon>Plasmodium (Plasmodium)</taxon>
    </lineage>
</organism>
<dbReference type="Proteomes" id="UP000078550">
    <property type="component" value="Unassembled WGS sequence"/>
</dbReference>